<protein>
    <recommendedName>
        <fullName evidence="5">MARVEL domain-containing protein</fullName>
    </recommendedName>
</protein>
<accession>A0A4P9W949</accession>
<dbReference type="Proteomes" id="UP000269721">
    <property type="component" value="Unassembled WGS sequence"/>
</dbReference>
<evidence type="ECO:0008006" key="5">
    <source>
        <dbReference type="Google" id="ProtNLM"/>
    </source>
</evidence>
<keyword evidence="2" id="KW-0812">Transmembrane</keyword>
<dbReference type="AlphaFoldDB" id="A0A4P9W949"/>
<name>A0A4P9W949_9FUNG</name>
<reference evidence="4" key="1">
    <citation type="journal article" date="2018" name="Nat. Microbiol.">
        <title>Leveraging single-cell genomics to expand the fungal tree of life.</title>
        <authorList>
            <person name="Ahrendt S.R."/>
            <person name="Quandt C.A."/>
            <person name="Ciobanu D."/>
            <person name="Clum A."/>
            <person name="Salamov A."/>
            <person name="Andreopoulos B."/>
            <person name="Cheng J.F."/>
            <person name="Woyke T."/>
            <person name="Pelin A."/>
            <person name="Henrissat B."/>
            <person name="Reynolds N.K."/>
            <person name="Benny G.L."/>
            <person name="Smith M.E."/>
            <person name="James T.Y."/>
            <person name="Grigoriev I.V."/>
        </authorList>
    </citation>
    <scope>NUCLEOTIDE SEQUENCE [LARGE SCALE GENOMIC DNA]</scope>
</reference>
<sequence length="353" mass="37585">MQTTQQPPYMPRPEPAYGGAAPLQRPPPPQQPAPANNITITCNLHPFVLGVLFYLSIIVRAGMDAAGSASPNRFSLAELPQVPWGPPKAKIIGMLADAGSDFMSLWIRGSPIPRPATPLLRKFSLPTARHLPPPPFSDILAIFSSSVIGRLGSIGLISVVALAGFICFAANSSLVIAPNIRIGLTITAAINSVFSFCAFVIVVAGISSTCGAIPDGGLSCSEAFSNANLNLDTTRAAAAFAFFAWLQWAYVAFAEYRKSCETATSPLLIRAPRPPRVALLYNLWVSAVKRPSSGARARERRPGPEASASLYLSADTHVLFARPTCLHPIMRGRMTPRSFFAVSVGMDAKEAGL</sequence>
<evidence type="ECO:0000313" key="3">
    <source>
        <dbReference type="EMBL" id="RKO89071.1"/>
    </source>
</evidence>
<keyword evidence="2" id="KW-0472">Membrane</keyword>
<evidence type="ECO:0000256" key="1">
    <source>
        <dbReference type="SAM" id="MobiDB-lite"/>
    </source>
</evidence>
<proteinExistence type="predicted"/>
<keyword evidence="2" id="KW-1133">Transmembrane helix</keyword>
<evidence type="ECO:0000313" key="4">
    <source>
        <dbReference type="Proteomes" id="UP000269721"/>
    </source>
</evidence>
<evidence type="ECO:0000256" key="2">
    <source>
        <dbReference type="SAM" id="Phobius"/>
    </source>
</evidence>
<gene>
    <name evidence="3" type="ORF">BDK51DRAFT_40131</name>
</gene>
<feature type="transmembrane region" description="Helical" evidence="2">
    <location>
        <begin position="147"/>
        <end position="170"/>
    </location>
</feature>
<feature type="transmembrane region" description="Helical" evidence="2">
    <location>
        <begin position="236"/>
        <end position="253"/>
    </location>
</feature>
<feature type="transmembrane region" description="Helical" evidence="2">
    <location>
        <begin position="182"/>
        <end position="206"/>
    </location>
</feature>
<feature type="region of interest" description="Disordered" evidence="1">
    <location>
        <begin position="1"/>
        <end position="34"/>
    </location>
</feature>
<keyword evidence="4" id="KW-1185">Reference proteome</keyword>
<organism evidence="3 4">
    <name type="scientific">Blyttiomyces helicus</name>
    <dbReference type="NCBI Taxonomy" id="388810"/>
    <lineage>
        <taxon>Eukaryota</taxon>
        <taxon>Fungi</taxon>
        <taxon>Fungi incertae sedis</taxon>
        <taxon>Chytridiomycota</taxon>
        <taxon>Chytridiomycota incertae sedis</taxon>
        <taxon>Chytridiomycetes</taxon>
        <taxon>Chytridiomycetes incertae sedis</taxon>
        <taxon>Blyttiomyces</taxon>
    </lineage>
</organism>
<dbReference type="EMBL" id="KZ996304">
    <property type="protein sequence ID" value="RKO89071.1"/>
    <property type="molecule type" value="Genomic_DNA"/>
</dbReference>